<feature type="signal peptide" evidence="10">
    <location>
        <begin position="1"/>
        <end position="21"/>
    </location>
</feature>
<keyword evidence="5" id="KW-0964">Secreted</keyword>
<comment type="subcellular location">
    <subcellularLocation>
        <location evidence="1">Secreted</location>
    </subcellularLocation>
</comment>
<keyword evidence="7" id="KW-0446">Lipid-binding</keyword>
<keyword evidence="9" id="KW-0325">Glycoprotein</keyword>
<feature type="domain" description="Lipocalin/cytosolic fatty-acid binding" evidence="11">
    <location>
        <begin position="39"/>
        <end position="158"/>
    </location>
</feature>
<evidence type="ECO:0000256" key="2">
    <source>
        <dbReference type="ARBA" id="ARBA00006889"/>
    </source>
</evidence>
<dbReference type="PIRSF" id="PIRSF036893">
    <property type="entry name" value="Lipocalin_ApoD"/>
    <property type="match status" value="1"/>
</dbReference>
<organism evidence="12 13">
    <name type="scientific">Sinanodonta woodiana</name>
    <name type="common">Chinese pond mussel</name>
    <name type="synonym">Anodonta woodiana</name>
    <dbReference type="NCBI Taxonomy" id="1069815"/>
    <lineage>
        <taxon>Eukaryota</taxon>
        <taxon>Metazoa</taxon>
        <taxon>Spiralia</taxon>
        <taxon>Lophotrochozoa</taxon>
        <taxon>Mollusca</taxon>
        <taxon>Bivalvia</taxon>
        <taxon>Autobranchia</taxon>
        <taxon>Heteroconchia</taxon>
        <taxon>Palaeoheterodonta</taxon>
        <taxon>Unionida</taxon>
        <taxon>Unionoidea</taxon>
        <taxon>Unionidae</taxon>
        <taxon>Unioninae</taxon>
        <taxon>Sinanodonta</taxon>
    </lineage>
</organism>
<dbReference type="InterPro" id="IPR012674">
    <property type="entry name" value="Calycin"/>
</dbReference>
<keyword evidence="4" id="KW-0813">Transport</keyword>
<proteinExistence type="inferred from homology"/>
<sequence>MASLEAVVLTIGLLLLAGCWSQVSSPGRCPKVPVKPWFQLNKYLGTWFEDRRFFAAFQIDNTCVSANYGLNLDGSVRVENRGYSPSQGRYVSVVGDAFSPDPNQAAKIKVRFSPFSPYQDYWVLDTDYNSFSVVYSCTDSPQQKIKNEFCWILTRRPYSLHPIQINRIYHLLLAYGINPGNFQPPTQQKFCPRYDAVLY</sequence>
<dbReference type="GO" id="GO:0006950">
    <property type="term" value="P:response to stress"/>
    <property type="evidence" value="ECO:0007669"/>
    <property type="project" value="UniProtKB-ARBA"/>
</dbReference>
<evidence type="ECO:0000256" key="8">
    <source>
        <dbReference type="ARBA" id="ARBA00023157"/>
    </source>
</evidence>
<dbReference type="InterPro" id="IPR000566">
    <property type="entry name" value="Lipocln_cytosolic_FA-bd_dom"/>
</dbReference>
<dbReference type="GO" id="GO:0008289">
    <property type="term" value="F:lipid binding"/>
    <property type="evidence" value="ECO:0007669"/>
    <property type="project" value="UniProtKB-KW"/>
</dbReference>
<evidence type="ECO:0000256" key="7">
    <source>
        <dbReference type="ARBA" id="ARBA00023121"/>
    </source>
</evidence>
<dbReference type="SUPFAM" id="SSF50814">
    <property type="entry name" value="Lipocalins"/>
    <property type="match status" value="1"/>
</dbReference>
<gene>
    <name evidence="12" type="ORF">ACJMK2_027903</name>
</gene>
<dbReference type="GO" id="GO:0005576">
    <property type="term" value="C:extracellular region"/>
    <property type="evidence" value="ECO:0007669"/>
    <property type="project" value="UniProtKB-SubCell"/>
</dbReference>
<comment type="similarity">
    <text evidence="2 10">Belongs to the calycin superfamily. Lipocalin family.</text>
</comment>
<evidence type="ECO:0000256" key="5">
    <source>
        <dbReference type="ARBA" id="ARBA00022525"/>
    </source>
</evidence>
<comment type="caution">
    <text evidence="12">The sequence shown here is derived from an EMBL/GenBank/DDBJ whole genome shotgun (WGS) entry which is preliminary data.</text>
</comment>
<keyword evidence="8" id="KW-1015">Disulfide bond</keyword>
<dbReference type="EMBL" id="JBJQND010000003">
    <property type="protein sequence ID" value="KAL3881463.1"/>
    <property type="molecule type" value="Genomic_DNA"/>
</dbReference>
<dbReference type="PRINTS" id="PR01273">
    <property type="entry name" value="INVTBRTCOLOR"/>
</dbReference>
<dbReference type="Proteomes" id="UP001634394">
    <property type="component" value="Unassembled WGS sequence"/>
</dbReference>
<protein>
    <recommendedName>
        <fullName evidence="3">Apolipoprotein D</fullName>
    </recommendedName>
</protein>
<accession>A0ABD3X7I8</accession>
<evidence type="ECO:0000256" key="6">
    <source>
        <dbReference type="ARBA" id="ARBA00022729"/>
    </source>
</evidence>
<keyword evidence="13" id="KW-1185">Reference proteome</keyword>
<dbReference type="FunFam" id="2.40.128.20:FF:000003">
    <property type="entry name" value="Apolipoprotein D"/>
    <property type="match status" value="1"/>
</dbReference>
<evidence type="ECO:0000256" key="4">
    <source>
        <dbReference type="ARBA" id="ARBA00022448"/>
    </source>
</evidence>
<dbReference type="InterPro" id="IPR003057">
    <property type="entry name" value="Invtbrt_color"/>
</dbReference>
<evidence type="ECO:0000256" key="10">
    <source>
        <dbReference type="PIRNR" id="PIRNR036893"/>
    </source>
</evidence>
<dbReference type="CDD" id="cd19437">
    <property type="entry name" value="lipocalin_apoD-like"/>
    <property type="match status" value="1"/>
</dbReference>
<name>A0ABD3X7I8_SINWO</name>
<evidence type="ECO:0000256" key="3">
    <source>
        <dbReference type="ARBA" id="ARBA00019890"/>
    </source>
</evidence>
<keyword evidence="6 10" id="KW-0732">Signal</keyword>
<dbReference type="InterPro" id="IPR022271">
    <property type="entry name" value="Lipocalin_ApoD"/>
</dbReference>
<dbReference type="AlphaFoldDB" id="A0ABD3X7I8"/>
<evidence type="ECO:0000256" key="1">
    <source>
        <dbReference type="ARBA" id="ARBA00004613"/>
    </source>
</evidence>
<evidence type="ECO:0000259" key="11">
    <source>
        <dbReference type="Pfam" id="PF08212"/>
    </source>
</evidence>
<dbReference type="Pfam" id="PF08212">
    <property type="entry name" value="Lipocalin_2"/>
    <property type="match status" value="1"/>
</dbReference>
<evidence type="ECO:0000313" key="12">
    <source>
        <dbReference type="EMBL" id="KAL3881463.1"/>
    </source>
</evidence>
<evidence type="ECO:0000256" key="9">
    <source>
        <dbReference type="ARBA" id="ARBA00023180"/>
    </source>
</evidence>
<evidence type="ECO:0000313" key="13">
    <source>
        <dbReference type="Proteomes" id="UP001634394"/>
    </source>
</evidence>
<dbReference type="PANTHER" id="PTHR10612:SF34">
    <property type="entry name" value="APOLIPOPROTEIN D"/>
    <property type="match status" value="1"/>
</dbReference>
<feature type="chain" id="PRO_5044536990" description="Apolipoprotein D" evidence="10">
    <location>
        <begin position="22"/>
        <end position="199"/>
    </location>
</feature>
<dbReference type="PANTHER" id="PTHR10612">
    <property type="entry name" value="APOLIPOPROTEIN D"/>
    <property type="match status" value="1"/>
</dbReference>
<dbReference type="Gene3D" id="2.40.128.20">
    <property type="match status" value="1"/>
</dbReference>
<reference evidence="12 13" key="1">
    <citation type="submission" date="2024-11" db="EMBL/GenBank/DDBJ databases">
        <title>Chromosome-level genome assembly of the freshwater bivalve Anodonta woodiana.</title>
        <authorList>
            <person name="Chen X."/>
        </authorList>
    </citation>
    <scope>NUCLEOTIDE SEQUENCE [LARGE SCALE GENOMIC DNA]</scope>
    <source>
        <strain evidence="12">MN2024</strain>
        <tissue evidence="12">Gills</tissue>
    </source>
</reference>